<gene>
    <name evidence="1" type="ORF">HPBE_LOCUS582</name>
</gene>
<sequence length="94" mass="10778">MMFLQSKGNIINNFLFLWYNWHLFLQSKGNRKNKLLLISYDIYSLQQTIRMSIKHLAAEVKDEVVALQRVHKVGVSPIQGPTPFAASGDDDESL</sequence>
<evidence type="ECO:0000313" key="2">
    <source>
        <dbReference type="Proteomes" id="UP000050761"/>
    </source>
</evidence>
<dbReference type="AlphaFoldDB" id="A0A183F339"/>
<proteinExistence type="predicted"/>
<evidence type="ECO:0000313" key="3">
    <source>
        <dbReference type="WBParaSite" id="HPBE_0000058101-mRNA-1"/>
    </source>
</evidence>
<dbReference type="WBParaSite" id="HPBE_0000058101-mRNA-1">
    <property type="protein sequence ID" value="HPBE_0000058101-mRNA-1"/>
    <property type="gene ID" value="HPBE_0000058101"/>
</dbReference>
<accession>A0A3P7U3J7</accession>
<name>A0A183F339_HELPZ</name>
<dbReference type="EMBL" id="UZAH01000440">
    <property type="protein sequence ID" value="VDO18964.1"/>
    <property type="molecule type" value="Genomic_DNA"/>
</dbReference>
<evidence type="ECO:0000313" key="1">
    <source>
        <dbReference type="EMBL" id="VDO18964.1"/>
    </source>
</evidence>
<accession>A0A183F339</accession>
<reference evidence="3" key="2">
    <citation type="submission" date="2019-09" db="UniProtKB">
        <authorList>
            <consortium name="WormBaseParasite"/>
        </authorList>
    </citation>
    <scope>IDENTIFICATION</scope>
</reference>
<keyword evidence="2" id="KW-1185">Reference proteome</keyword>
<protein>
    <submittedName>
        <fullName evidence="1 3">Uncharacterized protein</fullName>
    </submittedName>
</protein>
<dbReference type="Proteomes" id="UP000050761">
    <property type="component" value="Unassembled WGS sequence"/>
</dbReference>
<reference evidence="1 2" key="1">
    <citation type="submission" date="2018-11" db="EMBL/GenBank/DDBJ databases">
        <authorList>
            <consortium name="Pathogen Informatics"/>
        </authorList>
    </citation>
    <scope>NUCLEOTIDE SEQUENCE [LARGE SCALE GENOMIC DNA]</scope>
</reference>
<organism evidence="2 3">
    <name type="scientific">Heligmosomoides polygyrus</name>
    <name type="common">Parasitic roundworm</name>
    <dbReference type="NCBI Taxonomy" id="6339"/>
    <lineage>
        <taxon>Eukaryota</taxon>
        <taxon>Metazoa</taxon>
        <taxon>Ecdysozoa</taxon>
        <taxon>Nematoda</taxon>
        <taxon>Chromadorea</taxon>
        <taxon>Rhabditida</taxon>
        <taxon>Rhabditina</taxon>
        <taxon>Rhabditomorpha</taxon>
        <taxon>Strongyloidea</taxon>
        <taxon>Heligmosomidae</taxon>
        <taxon>Heligmosomoides</taxon>
    </lineage>
</organism>